<dbReference type="Gene3D" id="3.40.47.10">
    <property type="match status" value="1"/>
</dbReference>
<dbReference type="RefSeq" id="WP_222201101.1">
    <property type="nucleotide sequence ID" value="NZ_CAJZAH010000002.1"/>
</dbReference>
<name>A0ABM8WVM0_9BURK</name>
<keyword evidence="5" id="KW-0276">Fatty acid metabolism</keyword>
<dbReference type="SUPFAM" id="SSF53901">
    <property type="entry name" value="Thiolase-like"/>
    <property type="match status" value="2"/>
</dbReference>
<evidence type="ECO:0000259" key="12">
    <source>
        <dbReference type="Pfam" id="PF02803"/>
    </source>
</evidence>
<dbReference type="EC" id="2.3.1.16" evidence="13"/>
<comment type="subcellular location">
    <subcellularLocation>
        <location evidence="1">Peroxisome</location>
    </subcellularLocation>
</comment>
<dbReference type="NCBIfam" id="NF005494">
    <property type="entry name" value="PRK07108.1"/>
    <property type="match status" value="1"/>
</dbReference>
<dbReference type="GO" id="GO:0003988">
    <property type="term" value="F:acetyl-CoA C-acyltransferase activity"/>
    <property type="evidence" value="ECO:0007669"/>
    <property type="project" value="UniProtKB-EC"/>
</dbReference>
<gene>
    <name evidence="13" type="primary">fadA_2</name>
    <name evidence="13" type="ORF">LMG21510_01724</name>
</gene>
<comment type="pathway">
    <text evidence="2">Lipid metabolism.</text>
</comment>
<keyword evidence="6" id="KW-0809">Transit peptide</keyword>
<dbReference type="PANTHER" id="PTHR43853:SF8">
    <property type="entry name" value="3-KETOACYL-COA THIOLASE, PEROXISOMAL"/>
    <property type="match status" value="1"/>
</dbReference>
<evidence type="ECO:0000256" key="7">
    <source>
        <dbReference type="ARBA" id="ARBA00023098"/>
    </source>
</evidence>
<dbReference type="InterPro" id="IPR020615">
    <property type="entry name" value="Thiolase_acyl_enz_int_AS"/>
</dbReference>
<keyword evidence="9 10" id="KW-0012">Acyltransferase</keyword>
<reference evidence="13 14" key="1">
    <citation type="submission" date="2021-08" db="EMBL/GenBank/DDBJ databases">
        <authorList>
            <person name="Peeters C."/>
        </authorList>
    </citation>
    <scope>NUCLEOTIDE SEQUENCE [LARGE SCALE GENOMIC DNA]</scope>
    <source>
        <strain evidence="13 14">LMG 21510</strain>
    </source>
</reference>
<evidence type="ECO:0000256" key="10">
    <source>
        <dbReference type="RuleBase" id="RU003557"/>
    </source>
</evidence>
<dbReference type="PANTHER" id="PTHR43853">
    <property type="entry name" value="3-KETOACYL-COA THIOLASE, PEROXISOMAL"/>
    <property type="match status" value="1"/>
</dbReference>
<evidence type="ECO:0000259" key="11">
    <source>
        <dbReference type="Pfam" id="PF00108"/>
    </source>
</evidence>
<evidence type="ECO:0000256" key="2">
    <source>
        <dbReference type="ARBA" id="ARBA00005189"/>
    </source>
</evidence>
<comment type="caution">
    <text evidence="13">The sequence shown here is derived from an EMBL/GenBank/DDBJ whole genome shotgun (WGS) entry which is preliminary data.</text>
</comment>
<dbReference type="NCBIfam" id="TIGR01930">
    <property type="entry name" value="AcCoA-C-Actrans"/>
    <property type="match status" value="1"/>
</dbReference>
<dbReference type="Pfam" id="PF00108">
    <property type="entry name" value="Thiolase_N"/>
    <property type="match status" value="1"/>
</dbReference>
<dbReference type="PROSITE" id="PS00737">
    <property type="entry name" value="THIOLASE_2"/>
    <property type="match status" value="1"/>
</dbReference>
<accession>A0ABM8WVM0</accession>
<dbReference type="PIRSF" id="PIRSF000429">
    <property type="entry name" value="Ac-CoA_Ac_transf"/>
    <property type="match status" value="1"/>
</dbReference>
<keyword evidence="4 10" id="KW-0808">Transferase</keyword>
<dbReference type="EMBL" id="CAJZAH010000002">
    <property type="protein sequence ID" value="CAG9171566.1"/>
    <property type="molecule type" value="Genomic_DNA"/>
</dbReference>
<evidence type="ECO:0000313" key="14">
    <source>
        <dbReference type="Proteomes" id="UP000721236"/>
    </source>
</evidence>
<dbReference type="Proteomes" id="UP000721236">
    <property type="component" value="Unassembled WGS sequence"/>
</dbReference>
<dbReference type="InterPro" id="IPR016039">
    <property type="entry name" value="Thiolase-like"/>
</dbReference>
<keyword evidence="8" id="KW-0576">Peroxisome</keyword>
<dbReference type="InterPro" id="IPR002155">
    <property type="entry name" value="Thiolase"/>
</dbReference>
<evidence type="ECO:0000256" key="9">
    <source>
        <dbReference type="ARBA" id="ARBA00023315"/>
    </source>
</evidence>
<evidence type="ECO:0000256" key="6">
    <source>
        <dbReference type="ARBA" id="ARBA00022946"/>
    </source>
</evidence>
<dbReference type="InterPro" id="IPR020616">
    <property type="entry name" value="Thiolase_N"/>
</dbReference>
<evidence type="ECO:0000313" key="13">
    <source>
        <dbReference type="EMBL" id="CAG9171566.1"/>
    </source>
</evidence>
<keyword evidence="7" id="KW-0443">Lipid metabolism</keyword>
<evidence type="ECO:0000256" key="1">
    <source>
        <dbReference type="ARBA" id="ARBA00004275"/>
    </source>
</evidence>
<comment type="similarity">
    <text evidence="3 10">Belongs to the thiolase-like superfamily. Thiolase family.</text>
</comment>
<evidence type="ECO:0000256" key="4">
    <source>
        <dbReference type="ARBA" id="ARBA00022679"/>
    </source>
</evidence>
<dbReference type="CDD" id="cd00751">
    <property type="entry name" value="thiolase"/>
    <property type="match status" value="1"/>
</dbReference>
<keyword evidence="14" id="KW-1185">Reference proteome</keyword>
<feature type="domain" description="Thiolase C-terminal" evidence="12">
    <location>
        <begin position="270"/>
        <end position="390"/>
    </location>
</feature>
<dbReference type="InterPro" id="IPR020617">
    <property type="entry name" value="Thiolase_C"/>
</dbReference>
<feature type="domain" description="Thiolase N-terminal" evidence="11">
    <location>
        <begin position="5"/>
        <end position="261"/>
    </location>
</feature>
<sequence length="392" mass="41068">MNEAVIVSTARTGLAKSWKGGFNMTHGATLGGHVVQHAIERAKIEAGEVEDVLMGCANPEGATGANIARQIALRAGCPVTVPGATVNRFCSSGLQTIAMAAQRVIADEGDIFVAGGVESISCVQQEMNRHMINEGWLTKNKPEIYWSMLQTAENVAKRYNISRERQDEYGVRSQQLAAAAQEAGKFKDEIVPLTVLAGVADKATGQLMTKEVTVSADEGIRADTTLEGVSKIRTAMPGGVISAGNASQFSDGASAAVVMNAKVAEARGLQPLGAFRGFAVAGCEPDEMGIGPVFAVPKLLKKTGMKVEDIGLWELNEAFAVQVLYCADKLGIPMDRLNVNGGAIAVGHPYGVSGARLVGHALIEGKRRGVKYVVVTMCIGGGQGAAGLFEVL</sequence>
<dbReference type="InterPro" id="IPR020613">
    <property type="entry name" value="Thiolase_CS"/>
</dbReference>
<proteinExistence type="inferred from homology"/>
<evidence type="ECO:0000256" key="5">
    <source>
        <dbReference type="ARBA" id="ARBA00022832"/>
    </source>
</evidence>
<protein>
    <submittedName>
        <fullName evidence="13">3-ketoacyl-CoA thiolase</fullName>
        <ecNumber evidence="13">2.3.1.16</ecNumber>
    </submittedName>
</protein>
<organism evidence="13 14">
    <name type="scientific">Cupriavidus respiraculi</name>
    <dbReference type="NCBI Taxonomy" id="195930"/>
    <lineage>
        <taxon>Bacteria</taxon>
        <taxon>Pseudomonadati</taxon>
        <taxon>Pseudomonadota</taxon>
        <taxon>Betaproteobacteria</taxon>
        <taxon>Burkholderiales</taxon>
        <taxon>Burkholderiaceae</taxon>
        <taxon>Cupriavidus</taxon>
    </lineage>
</organism>
<dbReference type="InterPro" id="IPR050215">
    <property type="entry name" value="Thiolase-like_sf_Thiolase"/>
</dbReference>
<dbReference type="Pfam" id="PF02803">
    <property type="entry name" value="Thiolase_C"/>
    <property type="match status" value="1"/>
</dbReference>
<evidence type="ECO:0000256" key="8">
    <source>
        <dbReference type="ARBA" id="ARBA00023140"/>
    </source>
</evidence>
<evidence type="ECO:0000256" key="3">
    <source>
        <dbReference type="ARBA" id="ARBA00010982"/>
    </source>
</evidence>
<dbReference type="PROSITE" id="PS00098">
    <property type="entry name" value="THIOLASE_1"/>
    <property type="match status" value="1"/>
</dbReference>